<comment type="caution">
    <text evidence="1">The sequence shown here is derived from an EMBL/GenBank/DDBJ whole genome shotgun (WGS) entry which is preliminary data.</text>
</comment>
<sequence length="70" mass="7725">MGLVSPNSARSNRSLSPYKLDTSILRLEKVEVQVKVEIPGDGTDDRLKRMSEEVVSPTGTPPKDMVEILN</sequence>
<evidence type="ECO:0000313" key="2">
    <source>
        <dbReference type="Proteomes" id="UP001590951"/>
    </source>
</evidence>
<dbReference type="Proteomes" id="UP001590951">
    <property type="component" value="Unassembled WGS sequence"/>
</dbReference>
<proteinExistence type="predicted"/>
<keyword evidence="2" id="KW-1185">Reference proteome</keyword>
<gene>
    <name evidence="1" type="ORF">ABVK25_003590</name>
</gene>
<reference evidence="1 2" key="1">
    <citation type="submission" date="2024-09" db="EMBL/GenBank/DDBJ databases">
        <title>Rethinking Asexuality: The Enigmatic Case of Functional Sexual Genes in Lepraria (Stereocaulaceae).</title>
        <authorList>
            <person name="Doellman M."/>
            <person name="Sun Y."/>
            <person name="Barcenas-Pena A."/>
            <person name="Lumbsch H.T."/>
            <person name="Grewe F."/>
        </authorList>
    </citation>
    <scope>NUCLEOTIDE SEQUENCE [LARGE SCALE GENOMIC DNA]</scope>
    <source>
        <strain evidence="1 2">Grewe 0041</strain>
    </source>
</reference>
<accession>A0ABR4BDL9</accession>
<evidence type="ECO:0000313" key="1">
    <source>
        <dbReference type="EMBL" id="KAL2055948.1"/>
    </source>
</evidence>
<organism evidence="1 2">
    <name type="scientific">Lepraria finkii</name>
    <dbReference type="NCBI Taxonomy" id="1340010"/>
    <lineage>
        <taxon>Eukaryota</taxon>
        <taxon>Fungi</taxon>
        <taxon>Dikarya</taxon>
        <taxon>Ascomycota</taxon>
        <taxon>Pezizomycotina</taxon>
        <taxon>Lecanoromycetes</taxon>
        <taxon>OSLEUM clade</taxon>
        <taxon>Lecanoromycetidae</taxon>
        <taxon>Lecanorales</taxon>
        <taxon>Lecanorineae</taxon>
        <taxon>Stereocaulaceae</taxon>
        <taxon>Lepraria</taxon>
    </lineage>
</organism>
<name>A0ABR4BDL9_9LECA</name>
<protein>
    <submittedName>
        <fullName evidence="1">Uncharacterized protein</fullName>
    </submittedName>
</protein>
<dbReference type="EMBL" id="JBHFEH010000009">
    <property type="protein sequence ID" value="KAL2055948.1"/>
    <property type="molecule type" value="Genomic_DNA"/>
</dbReference>